<protein>
    <submittedName>
        <fullName evidence="2">Uncharacterized protein</fullName>
    </submittedName>
</protein>
<name>A0A915ZCI5_9GLOM</name>
<dbReference type="EMBL" id="CAGKOT010000026">
    <property type="protein sequence ID" value="CAB5369398.1"/>
    <property type="molecule type" value="Genomic_DNA"/>
</dbReference>
<organism evidence="2 3">
    <name type="scientific">Rhizophagus irregularis</name>
    <dbReference type="NCBI Taxonomy" id="588596"/>
    <lineage>
        <taxon>Eukaryota</taxon>
        <taxon>Fungi</taxon>
        <taxon>Fungi incertae sedis</taxon>
        <taxon>Mucoromycota</taxon>
        <taxon>Glomeromycotina</taxon>
        <taxon>Glomeromycetes</taxon>
        <taxon>Glomerales</taxon>
        <taxon>Glomeraceae</taxon>
        <taxon>Rhizophagus</taxon>
    </lineage>
</organism>
<comment type="caution">
    <text evidence="2">The sequence shown here is derived from an EMBL/GenBank/DDBJ whole genome shotgun (WGS) entry which is preliminary data.</text>
</comment>
<sequence length="100" mass="11579">MKLYTSTPYEPNTSLTQPTPPDRIILKKFNTCHIRISPQQERFQISLMPRHVHQMLSPMSDNETSDKCKHSKSTIIDENDMPTSGSKRMSDYHLPSPLHK</sequence>
<reference evidence="2" key="1">
    <citation type="submission" date="2020-05" db="EMBL/GenBank/DDBJ databases">
        <authorList>
            <person name="Rincon C."/>
            <person name="Sanders R I."/>
            <person name="Robbins C."/>
            <person name="Chaturvedi A."/>
        </authorList>
    </citation>
    <scope>NUCLEOTIDE SEQUENCE</scope>
    <source>
        <strain evidence="2">CHB12</strain>
    </source>
</reference>
<feature type="region of interest" description="Disordered" evidence="1">
    <location>
        <begin position="55"/>
        <end position="100"/>
    </location>
</feature>
<proteinExistence type="predicted"/>
<feature type="compositionally biased region" description="Polar residues" evidence="1">
    <location>
        <begin position="73"/>
        <end position="87"/>
    </location>
</feature>
<feature type="region of interest" description="Disordered" evidence="1">
    <location>
        <begin position="1"/>
        <end position="22"/>
    </location>
</feature>
<dbReference type="Proteomes" id="UP000684084">
    <property type="component" value="Unassembled WGS sequence"/>
</dbReference>
<evidence type="ECO:0000256" key="1">
    <source>
        <dbReference type="SAM" id="MobiDB-lite"/>
    </source>
</evidence>
<evidence type="ECO:0000313" key="3">
    <source>
        <dbReference type="Proteomes" id="UP000684084"/>
    </source>
</evidence>
<accession>A0A915ZCI5</accession>
<evidence type="ECO:0000313" key="2">
    <source>
        <dbReference type="EMBL" id="CAB5369398.1"/>
    </source>
</evidence>
<dbReference type="AlphaFoldDB" id="A0A915ZCI5"/>
<gene>
    <name evidence="2" type="ORF">CHRIB12_LOCUS12172</name>
</gene>
<feature type="compositionally biased region" description="Polar residues" evidence="1">
    <location>
        <begin position="1"/>
        <end position="17"/>
    </location>
</feature>